<evidence type="ECO:0000256" key="1">
    <source>
        <dbReference type="SAM" id="Phobius"/>
    </source>
</evidence>
<keyword evidence="1" id="KW-0472">Membrane</keyword>
<keyword evidence="1" id="KW-1133">Transmembrane helix</keyword>
<sequence length="157" mass="16717">MEFEPGWAILAGLIGGAVMAVILYMGIILMPQQMKMNLFMMLGSMMLPVGAAAFVMGAMIHAGMSVVFGLIHGAVFSALDVDSAWAAWGLLFGVAHWAVVGMALGMMPMMHPRMRSGEIAEPGFYALRYPPMTAMGFLMLHLVFGAIVGALYGAWAG</sequence>
<dbReference type="EMBL" id="LAZR01030530">
    <property type="protein sequence ID" value="KKL56334.1"/>
    <property type="molecule type" value="Genomic_DNA"/>
</dbReference>
<accession>A0A0F9D457</accession>
<feature type="transmembrane region" description="Helical" evidence="1">
    <location>
        <begin position="85"/>
        <end position="106"/>
    </location>
</feature>
<proteinExistence type="predicted"/>
<comment type="caution">
    <text evidence="2">The sequence shown here is derived from an EMBL/GenBank/DDBJ whole genome shotgun (WGS) entry which is preliminary data.</text>
</comment>
<feature type="transmembrane region" description="Helical" evidence="1">
    <location>
        <begin position="134"/>
        <end position="155"/>
    </location>
</feature>
<organism evidence="2">
    <name type="scientific">marine sediment metagenome</name>
    <dbReference type="NCBI Taxonomy" id="412755"/>
    <lineage>
        <taxon>unclassified sequences</taxon>
        <taxon>metagenomes</taxon>
        <taxon>ecological metagenomes</taxon>
    </lineage>
</organism>
<feature type="transmembrane region" description="Helical" evidence="1">
    <location>
        <begin position="6"/>
        <end position="30"/>
    </location>
</feature>
<feature type="transmembrane region" description="Helical" evidence="1">
    <location>
        <begin position="51"/>
        <end position="79"/>
    </location>
</feature>
<keyword evidence="1" id="KW-0812">Transmembrane</keyword>
<dbReference type="AlphaFoldDB" id="A0A0F9D457"/>
<name>A0A0F9D457_9ZZZZ</name>
<reference evidence="2" key="1">
    <citation type="journal article" date="2015" name="Nature">
        <title>Complex archaea that bridge the gap between prokaryotes and eukaryotes.</title>
        <authorList>
            <person name="Spang A."/>
            <person name="Saw J.H."/>
            <person name="Jorgensen S.L."/>
            <person name="Zaremba-Niedzwiedzka K."/>
            <person name="Martijn J."/>
            <person name="Lind A.E."/>
            <person name="van Eijk R."/>
            <person name="Schleper C."/>
            <person name="Guy L."/>
            <person name="Ettema T.J."/>
        </authorList>
    </citation>
    <scope>NUCLEOTIDE SEQUENCE</scope>
</reference>
<protein>
    <submittedName>
        <fullName evidence="2">Uncharacterized protein</fullName>
    </submittedName>
</protein>
<gene>
    <name evidence="2" type="ORF">LCGC14_2246460</name>
</gene>
<evidence type="ECO:0000313" key="2">
    <source>
        <dbReference type="EMBL" id="KKL56334.1"/>
    </source>
</evidence>